<keyword evidence="1" id="KW-0812">Transmembrane</keyword>
<dbReference type="AlphaFoldDB" id="A0ABD0LTB2"/>
<protein>
    <submittedName>
        <fullName evidence="2">Uncharacterized protein</fullName>
    </submittedName>
</protein>
<gene>
    <name evidence="2" type="ORF">BaRGS_00006030</name>
</gene>
<feature type="transmembrane region" description="Helical" evidence="1">
    <location>
        <begin position="82"/>
        <end position="102"/>
    </location>
</feature>
<keyword evidence="1" id="KW-1133">Transmembrane helix</keyword>
<comment type="caution">
    <text evidence="2">The sequence shown here is derived from an EMBL/GenBank/DDBJ whole genome shotgun (WGS) entry which is preliminary data.</text>
</comment>
<evidence type="ECO:0000313" key="2">
    <source>
        <dbReference type="EMBL" id="KAK7502780.1"/>
    </source>
</evidence>
<feature type="transmembrane region" description="Helical" evidence="1">
    <location>
        <begin position="40"/>
        <end position="62"/>
    </location>
</feature>
<dbReference type="Gene3D" id="1.20.140.150">
    <property type="match status" value="1"/>
</dbReference>
<evidence type="ECO:0000256" key="1">
    <source>
        <dbReference type="SAM" id="Phobius"/>
    </source>
</evidence>
<accession>A0ABD0LTB2</accession>
<sequence length="110" mass="11893">WYGATQALTTLGFVGVNLAFLLIILQIFVDKCKGVAEIAFWNFIQCILTSVCYLIAIIVFAASFDDSFDGGRISDEELGYSWGLALVALAFNGIAVTILQFMEGKGAPKS</sequence>
<feature type="transmembrane region" description="Helical" evidence="1">
    <location>
        <begin position="6"/>
        <end position="28"/>
    </location>
</feature>
<keyword evidence="1" id="KW-0472">Membrane</keyword>
<reference evidence="2 3" key="1">
    <citation type="journal article" date="2023" name="Sci. Data">
        <title>Genome assembly of the Korean intertidal mud-creeper Batillaria attramentaria.</title>
        <authorList>
            <person name="Patra A.K."/>
            <person name="Ho P.T."/>
            <person name="Jun S."/>
            <person name="Lee S.J."/>
            <person name="Kim Y."/>
            <person name="Won Y.J."/>
        </authorList>
    </citation>
    <scope>NUCLEOTIDE SEQUENCE [LARGE SCALE GENOMIC DNA]</scope>
    <source>
        <strain evidence="2">Wonlab-2016</strain>
    </source>
</reference>
<feature type="non-terminal residue" evidence="2">
    <location>
        <position position="1"/>
    </location>
</feature>
<evidence type="ECO:0000313" key="3">
    <source>
        <dbReference type="Proteomes" id="UP001519460"/>
    </source>
</evidence>
<dbReference type="EMBL" id="JACVVK020000024">
    <property type="protein sequence ID" value="KAK7502780.1"/>
    <property type="molecule type" value="Genomic_DNA"/>
</dbReference>
<dbReference type="Proteomes" id="UP001519460">
    <property type="component" value="Unassembled WGS sequence"/>
</dbReference>
<keyword evidence="3" id="KW-1185">Reference proteome</keyword>
<name>A0ABD0LTB2_9CAEN</name>
<proteinExistence type="predicted"/>
<organism evidence="2 3">
    <name type="scientific">Batillaria attramentaria</name>
    <dbReference type="NCBI Taxonomy" id="370345"/>
    <lineage>
        <taxon>Eukaryota</taxon>
        <taxon>Metazoa</taxon>
        <taxon>Spiralia</taxon>
        <taxon>Lophotrochozoa</taxon>
        <taxon>Mollusca</taxon>
        <taxon>Gastropoda</taxon>
        <taxon>Caenogastropoda</taxon>
        <taxon>Sorbeoconcha</taxon>
        <taxon>Cerithioidea</taxon>
        <taxon>Batillariidae</taxon>
        <taxon>Batillaria</taxon>
    </lineage>
</organism>